<keyword evidence="1" id="KW-1015">Disulfide bond</keyword>
<proteinExistence type="predicted"/>
<feature type="domain" description="C-type lectin" evidence="2">
    <location>
        <begin position="154"/>
        <end position="273"/>
    </location>
</feature>
<dbReference type="Proteomes" id="UP000694620">
    <property type="component" value="Chromosome 1"/>
</dbReference>
<evidence type="ECO:0000313" key="4">
    <source>
        <dbReference type="Proteomes" id="UP000694620"/>
    </source>
</evidence>
<dbReference type="PANTHER" id="PTHR45784">
    <property type="entry name" value="C-TYPE LECTIN DOMAIN FAMILY 20 MEMBER A-RELATED"/>
    <property type="match status" value="1"/>
</dbReference>
<feature type="domain" description="C-type lectin" evidence="2">
    <location>
        <begin position="34"/>
        <end position="155"/>
    </location>
</feature>
<protein>
    <submittedName>
        <fullName evidence="3">Macrophage mannose receptor 1-like</fullName>
    </submittedName>
</protein>
<dbReference type="PANTHER" id="PTHR45784:SF3">
    <property type="entry name" value="C-TYPE LECTIN DOMAIN FAMILY 4 MEMBER K-LIKE-RELATED"/>
    <property type="match status" value="1"/>
</dbReference>
<dbReference type="Pfam" id="PF00059">
    <property type="entry name" value="Lectin_C"/>
    <property type="match status" value="2"/>
</dbReference>
<dbReference type="InterPro" id="IPR016186">
    <property type="entry name" value="C-type_lectin-like/link_sf"/>
</dbReference>
<gene>
    <name evidence="3" type="primary">LOC114651765</name>
</gene>
<dbReference type="InterPro" id="IPR001304">
    <property type="entry name" value="C-type_lectin-like"/>
</dbReference>
<dbReference type="SMART" id="SM00034">
    <property type="entry name" value="CLECT"/>
    <property type="match status" value="2"/>
</dbReference>
<sequence>MNSQSGLSGWINMMGSILIILAGFKLFVLAVHGSQEFNYYYVNEMTNWTNAQAYCRSNFTDLVTIADQKELKEILDNLTRENYSDAEIWIGLKDINMTNGTWSNGETFTYRNWNKGDPNNNFVSCGCMYYHRNETNHNGTWNDCGCRHSQTFICYAVKRKFHAVNNPMTWVSAFQYCNSNYNGMATIRSGREEWYLLKYLNETQIWEKVWIGMRSSMIFGHWFWMNDDPVTYQNWINDSSKVSQNTCFCTSLDLNQKKWARQDCAERAPFVCYTDN</sequence>
<name>A0A8C4RD68_ERPCA</name>
<accession>A0A8C4RD68</accession>
<organism evidence="3 4">
    <name type="scientific">Erpetoichthys calabaricus</name>
    <name type="common">Rope fish</name>
    <name type="synonym">Calamoichthys calabaricus</name>
    <dbReference type="NCBI Taxonomy" id="27687"/>
    <lineage>
        <taxon>Eukaryota</taxon>
        <taxon>Metazoa</taxon>
        <taxon>Chordata</taxon>
        <taxon>Craniata</taxon>
        <taxon>Vertebrata</taxon>
        <taxon>Euteleostomi</taxon>
        <taxon>Actinopterygii</taxon>
        <taxon>Polypteriformes</taxon>
        <taxon>Polypteridae</taxon>
        <taxon>Erpetoichthys</taxon>
    </lineage>
</organism>
<dbReference type="RefSeq" id="XP_051785370.1">
    <property type="nucleotide sequence ID" value="XM_051929410.1"/>
</dbReference>
<dbReference type="InterPro" id="IPR016187">
    <property type="entry name" value="CTDL_fold"/>
</dbReference>
<keyword evidence="4" id="KW-1185">Reference proteome</keyword>
<dbReference type="InterPro" id="IPR018378">
    <property type="entry name" value="C-type_lectin_CS"/>
</dbReference>
<dbReference type="Ensembl" id="ENSECRT00000000725.1">
    <property type="protein sequence ID" value="ENSECRP00000000712.1"/>
    <property type="gene ID" value="ENSECRG00000000446.1"/>
</dbReference>
<dbReference type="PROSITE" id="PS50041">
    <property type="entry name" value="C_TYPE_LECTIN_2"/>
    <property type="match status" value="2"/>
</dbReference>
<reference evidence="3" key="3">
    <citation type="submission" date="2025-09" db="UniProtKB">
        <authorList>
            <consortium name="Ensembl"/>
        </authorList>
    </citation>
    <scope>IDENTIFICATION</scope>
</reference>
<evidence type="ECO:0000256" key="1">
    <source>
        <dbReference type="ARBA" id="ARBA00023157"/>
    </source>
</evidence>
<dbReference type="GeneTree" id="ENSGT00940000163911"/>
<dbReference type="GeneID" id="114651765"/>
<dbReference type="SUPFAM" id="SSF56436">
    <property type="entry name" value="C-type lectin-like"/>
    <property type="match status" value="2"/>
</dbReference>
<evidence type="ECO:0000259" key="2">
    <source>
        <dbReference type="PROSITE" id="PS50041"/>
    </source>
</evidence>
<reference evidence="3" key="1">
    <citation type="submission" date="2021-06" db="EMBL/GenBank/DDBJ databases">
        <authorList>
            <consortium name="Wellcome Sanger Institute Data Sharing"/>
        </authorList>
    </citation>
    <scope>NUCLEOTIDE SEQUENCE [LARGE SCALE GENOMIC DNA]</scope>
</reference>
<evidence type="ECO:0000313" key="3">
    <source>
        <dbReference type="Ensembl" id="ENSECRP00000000712.1"/>
    </source>
</evidence>
<dbReference type="RefSeq" id="XP_051785371.1">
    <property type="nucleotide sequence ID" value="XM_051929411.1"/>
</dbReference>
<dbReference type="Gene3D" id="3.10.100.10">
    <property type="entry name" value="Mannose-Binding Protein A, subunit A"/>
    <property type="match status" value="2"/>
</dbReference>
<dbReference type="PROSITE" id="PS00615">
    <property type="entry name" value="C_TYPE_LECTIN_1"/>
    <property type="match status" value="1"/>
</dbReference>
<reference evidence="3" key="2">
    <citation type="submission" date="2025-08" db="UniProtKB">
        <authorList>
            <consortium name="Ensembl"/>
        </authorList>
    </citation>
    <scope>IDENTIFICATION</scope>
</reference>
<dbReference type="AlphaFoldDB" id="A0A8C4RD68"/>